<comment type="subcellular location">
    <subcellularLocation>
        <location evidence="1">Nucleus</location>
    </subcellularLocation>
</comment>
<keyword evidence="3" id="KW-0802">TPR repeat</keyword>
<feature type="repeat" description="TPR" evidence="3">
    <location>
        <begin position="4"/>
        <end position="37"/>
    </location>
</feature>
<dbReference type="GO" id="GO:0005634">
    <property type="term" value="C:nucleus"/>
    <property type="evidence" value="ECO:0007669"/>
    <property type="project" value="UniProtKB-SubCell"/>
</dbReference>
<feature type="region of interest" description="Disordered" evidence="4">
    <location>
        <begin position="1338"/>
        <end position="1363"/>
    </location>
</feature>
<feature type="compositionally biased region" description="Polar residues" evidence="4">
    <location>
        <begin position="1633"/>
        <end position="1645"/>
    </location>
</feature>
<feature type="compositionally biased region" description="Basic and acidic residues" evidence="4">
    <location>
        <begin position="1313"/>
        <end position="1322"/>
    </location>
</feature>
<keyword evidence="2" id="KW-0539">Nucleus</keyword>
<evidence type="ECO:0000256" key="2">
    <source>
        <dbReference type="ARBA" id="ARBA00023242"/>
    </source>
</evidence>
<feature type="compositionally biased region" description="Basic and acidic residues" evidence="4">
    <location>
        <begin position="1341"/>
        <end position="1353"/>
    </location>
</feature>
<feature type="region of interest" description="Disordered" evidence="4">
    <location>
        <begin position="274"/>
        <end position="313"/>
    </location>
</feature>
<feature type="compositionally biased region" description="Basic and acidic residues" evidence="4">
    <location>
        <begin position="1697"/>
        <end position="1707"/>
    </location>
</feature>
<dbReference type="InterPro" id="IPR011990">
    <property type="entry name" value="TPR-like_helical_dom_sf"/>
</dbReference>
<dbReference type="GO" id="GO:0031491">
    <property type="term" value="F:nucleosome binding"/>
    <property type="evidence" value="ECO:0007669"/>
    <property type="project" value="TreeGrafter"/>
</dbReference>
<dbReference type="Ensembl" id="ENSPCET00000010787.1">
    <property type="protein sequence ID" value="ENSPCEP00000010440.1"/>
    <property type="gene ID" value="ENSPCEG00000008243.1"/>
</dbReference>
<dbReference type="InterPro" id="IPR015134">
    <property type="entry name" value="MEF2-bd"/>
</dbReference>
<evidence type="ECO:0000313" key="7">
    <source>
        <dbReference type="Proteomes" id="UP000694393"/>
    </source>
</evidence>
<feature type="compositionally biased region" description="Low complexity" evidence="4">
    <location>
        <begin position="1914"/>
        <end position="1934"/>
    </location>
</feature>
<feature type="compositionally biased region" description="Low complexity" evidence="4">
    <location>
        <begin position="1869"/>
        <end position="1885"/>
    </location>
</feature>
<proteinExistence type="predicted"/>
<evidence type="ECO:0000256" key="3">
    <source>
        <dbReference type="PROSITE-ProRule" id="PRU00339"/>
    </source>
</evidence>
<organism evidence="6 7">
    <name type="scientific">Pelusios castaneus</name>
    <name type="common">West African mud turtle</name>
    <dbReference type="NCBI Taxonomy" id="367368"/>
    <lineage>
        <taxon>Eukaryota</taxon>
        <taxon>Metazoa</taxon>
        <taxon>Chordata</taxon>
        <taxon>Craniata</taxon>
        <taxon>Vertebrata</taxon>
        <taxon>Euteleostomi</taxon>
        <taxon>Archelosauria</taxon>
        <taxon>Testudinata</taxon>
        <taxon>Testudines</taxon>
        <taxon>Pleurodira</taxon>
        <taxon>Pelomedusidae</taxon>
        <taxon>Pelusios</taxon>
    </lineage>
</organism>
<feature type="compositionally biased region" description="Basic and acidic residues" evidence="4">
    <location>
        <begin position="295"/>
        <end position="304"/>
    </location>
</feature>
<evidence type="ECO:0000313" key="6">
    <source>
        <dbReference type="Ensembl" id="ENSPCEP00000010440.1"/>
    </source>
</evidence>
<reference evidence="6" key="1">
    <citation type="submission" date="2025-08" db="UniProtKB">
        <authorList>
            <consortium name="Ensembl"/>
        </authorList>
    </citation>
    <scope>IDENTIFICATION</scope>
</reference>
<feature type="region of interest" description="Disordered" evidence="4">
    <location>
        <begin position="1724"/>
        <end position="1749"/>
    </location>
</feature>
<dbReference type="Gene3D" id="1.25.40.10">
    <property type="entry name" value="Tetratricopeptide repeat domain"/>
    <property type="match status" value="2"/>
</dbReference>
<feature type="compositionally biased region" description="Polar residues" evidence="4">
    <location>
        <begin position="1814"/>
        <end position="1827"/>
    </location>
</feature>
<dbReference type="InterPro" id="IPR033053">
    <property type="entry name" value="Hir3/CABIN1"/>
</dbReference>
<feature type="compositionally biased region" description="Polar residues" evidence="4">
    <location>
        <begin position="1288"/>
        <end position="1312"/>
    </location>
</feature>
<feature type="region of interest" description="Disordered" evidence="4">
    <location>
        <begin position="1864"/>
        <end position="1944"/>
    </location>
</feature>
<dbReference type="PANTHER" id="PTHR15502:SF7">
    <property type="entry name" value="CALCINEURIN-BINDING PROTEIN CABIN-1"/>
    <property type="match status" value="1"/>
</dbReference>
<dbReference type="Pfam" id="PF09047">
    <property type="entry name" value="MEF2_binding"/>
    <property type="match status" value="1"/>
</dbReference>
<protein>
    <submittedName>
        <fullName evidence="6">Calcineurin binding protein 1</fullName>
    </submittedName>
</protein>
<feature type="domain" description="Calcineurin-binding protein cabin-1 MEF2-binding" evidence="5">
    <location>
        <begin position="1971"/>
        <end position="2005"/>
    </location>
</feature>
<accession>A0A8C8RVZ1</accession>
<dbReference type="PROSITE" id="PS50005">
    <property type="entry name" value="TPR"/>
    <property type="match status" value="2"/>
</dbReference>
<feature type="compositionally biased region" description="Basic and acidic residues" evidence="4">
    <location>
        <begin position="1212"/>
        <end position="1235"/>
    </location>
</feature>
<keyword evidence="7" id="KW-1185">Reference proteome</keyword>
<dbReference type="InterPro" id="IPR019734">
    <property type="entry name" value="TPR_rpt"/>
</dbReference>
<feature type="compositionally biased region" description="Basic and acidic residues" evidence="4">
    <location>
        <begin position="1676"/>
        <end position="1689"/>
    </location>
</feature>
<feature type="repeat" description="TPR" evidence="3">
    <location>
        <begin position="38"/>
        <end position="71"/>
    </location>
</feature>
<feature type="compositionally biased region" description="Low complexity" evidence="4">
    <location>
        <begin position="1239"/>
        <end position="1260"/>
    </location>
</feature>
<dbReference type="PANTHER" id="PTHR15502">
    <property type="entry name" value="CALCINEURIN-BINDING PROTEIN CABIN 1-RELATED"/>
    <property type="match status" value="1"/>
</dbReference>
<evidence type="ECO:0000256" key="1">
    <source>
        <dbReference type="ARBA" id="ARBA00004123"/>
    </source>
</evidence>
<feature type="region of interest" description="Disordered" evidence="4">
    <location>
        <begin position="1631"/>
        <end position="1707"/>
    </location>
</feature>
<feature type="region of interest" description="Disordered" evidence="4">
    <location>
        <begin position="1209"/>
        <end position="1322"/>
    </location>
</feature>
<dbReference type="Proteomes" id="UP000694393">
    <property type="component" value="Unplaced"/>
</dbReference>
<feature type="compositionally biased region" description="Acidic residues" evidence="4">
    <location>
        <begin position="2022"/>
        <end position="2035"/>
    </location>
</feature>
<name>A0A8C8RVZ1_9SAUR</name>
<dbReference type="GO" id="GO:0006325">
    <property type="term" value="P:chromatin organization"/>
    <property type="evidence" value="ECO:0007669"/>
    <property type="project" value="InterPro"/>
</dbReference>
<feature type="region of interest" description="Disordered" evidence="4">
    <location>
        <begin position="2013"/>
        <end position="2035"/>
    </location>
</feature>
<feature type="compositionally biased region" description="Basic and acidic residues" evidence="4">
    <location>
        <begin position="1648"/>
        <end position="1660"/>
    </location>
</feature>
<reference evidence="6" key="2">
    <citation type="submission" date="2025-09" db="UniProtKB">
        <authorList>
            <consortium name="Ensembl"/>
        </authorList>
    </citation>
    <scope>IDENTIFICATION</scope>
</reference>
<sequence length="2035" mass="229950">MLKYSTYKNLAQLAAQRDDLETAMEFYLEAVMLDSTDVNLWYKIGRVAIRLVRMPLARHAFEEGLRCNPDHWPCLDNLITVLYTLSDYTTCLYFICKALEKDCQYSKGLVLKEKIFEEQPCLRKDSLRMFLKCDMSIHDVNVSAAETRKIIDEALELRRKRQALMIREREPDLKLVQPIPFFTWKCLGESLLAMYHHLTTCEPPRPSLGKRIDLSEYQDPVQHLMLSPTSTPVSVIQPNPVSSNPAVTMSDPVLIYTPVTPSFSSHSHNLLEPVMPIGDTSVSDKSKKGVKRKRITEDSGETAKRRSARVRNTKCKKEEKVDFQELLVKFLPPRLRKLDPEEEDDPFSNYEVQSEIKQENFQHMGPHRMSFDSTTFMESEKQDVHEFLLDNLNNGGILELMMRYLKVISQKFLVKWPPGLSEVVLNIYNSWRKHSSNLPNPLLRDCSNQHIKDMMLMSLSCMELQLDQWLLTKGKSSTVSPRNCPSATVNGKFGPDFPGSHFLGDLLQLSFASSQRDLFEEGWLEFVVRVYWLKARFLALQGDMEQALENYDICTEMLQSSTAVQAKAGNERTIMIRLPNLHIDSVVSLEEIDKNLKSLERCQSLEEIQRLYEAGDYKAVVHLLRPTLCFSGYGRAKHLEFVISIPERPTQLLLLQDSLLKQKDYRQCFECSEVALNEAIQQMINMTVASAKEEWVATVTQLLTGIDRSLSSDSSILKESSLTLSLIRLTNNLIQIIDCSMAIQEEPKEPYVSSVLPWIILHRIIQHEEDAFRSLCCQQQQLQNQGEEVSPDTPMLPPSLMLLNTAHEYLGRRSWCCNSDGALLKFYVWVLQKELAVSTSDDTHPYKEELETALEQCFYCLYSFPSKKSKARYLEEHSVQQVDLMWEDALFMFEYFKPKTLPEFDSYKTSTVSADLANLLKKIATIVPRTDKPMLSLDDVSGYIEGTFSKIPSLPEGADYSPPVVTELYYLLADYHFKNKEQSKAIKFYMHDICICPNRFDSWAGMALARASRIQDKLNSNELKSDGPIWKHSTPVLNCFKRALEIDSSNLSLWIEYGTISYALHSFASRQLKQWKLELPPEVVQQMEERRDSMLEMAKLCFTSASRCEGDGDEEEWLIHYMLGKIAEKQKQSPVVYLLHYKQAGHYLHEEAARYPKKIHYHNPPELAMEALEVYFRLHASILKLVGKSDSGVDAEILVTFMKEASEGPFARGEEKNTPKVTEKEKTCMIDEDSHSSAGTVPGPGTSFPSSSGPGLTSPPYTATPVDHDYVKCKKPHQQATPDERSQDSTAVVLSDSNSTQDIFNEPASSQDSSRKPYSEKRISTSCSDVIATCKEIPGTEAERGKSEDHLENSESYNAAEHSGQKVLLDAQASSGIPIKATGPLPSQWDCKKKAESFGDSSEFPQCFPADLEEQRKFLTEQCIASFRLCLSRFPQHYKSLYRLAFLYTYSKTHKNLQWARDVLLGSSIPWQQLKHMPAQGLFCERNKTNFFNGIWRIPVDEIDRPGSFASHMNRSIVLLLNVLSQLKDYNTLLKVSSMLQRTPDQGKKYLRDADRQVLAQRAFVLTVIVLEDTLNELTEVSEDQGSKSCNLTFGKMTTDVSNKVNAEEGKEVLPKKTAFSDGTVCGTENGVKVTQVQTPNAMDTSEQEDKNDKEMKEVPRPGSVEPMDFDGYSNDTEKIDSSFKHTEPDCVQSGRNSKDRTSENRTAELSLEELSISSKQQQLQASKGTVQAAPAEETVQRSSRKRKLLDDAESGKTLLLDAYRVWQQGQKVMAYDLGKIEKIMSETYMLIKQVDEEAALEQAVKFCQVHMGASTQKQSTGETPTTPKHIKDNKESFFPATLHPTAVNPDTVTHENLLKLNDLHSKPKPASSPSSSSSASSSVPPQTPHKDTEPLQSQSAEIAPSMSYLAHASSSKPEVSSSSQSLGSQQSKSDSTRVKTRILPNMPKLFIPSSITKFPPEITVTPPTPTLLSPKGSISEETKQKLKSAILSAQSAANVKKENLCQPALEILETSSQESSLESDTDEDDDYMDI</sequence>
<evidence type="ECO:0000256" key="4">
    <source>
        <dbReference type="SAM" id="MobiDB-lite"/>
    </source>
</evidence>
<feature type="region of interest" description="Disordered" evidence="4">
    <location>
        <begin position="1814"/>
        <end position="1833"/>
    </location>
</feature>
<dbReference type="CDD" id="cd13839">
    <property type="entry name" value="MEF2_binding"/>
    <property type="match status" value="1"/>
</dbReference>
<dbReference type="SMART" id="SM00028">
    <property type="entry name" value="TPR"/>
    <property type="match status" value="4"/>
</dbReference>
<evidence type="ECO:0000259" key="5">
    <source>
        <dbReference type="Pfam" id="PF09047"/>
    </source>
</evidence>
<dbReference type="FunFam" id="1.25.40.10:FF:000076">
    <property type="entry name" value="calcineurin-binding protein cabin-1 isoform X1"/>
    <property type="match status" value="1"/>
</dbReference>
<dbReference type="SUPFAM" id="SSF48452">
    <property type="entry name" value="TPR-like"/>
    <property type="match status" value="2"/>
</dbReference>